<organism evidence="7 8">
    <name type="scientific">Rossellomorea vietnamensis</name>
    <dbReference type="NCBI Taxonomy" id="218284"/>
    <lineage>
        <taxon>Bacteria</taxon>
        <taxon>Bacillati</taxon>
        <taxon>Bacillota</taxon>
        <taxon>Bacilli</taxon>
        <taxon>Bacillales</taxon>
        <taxon>Bacillaceae</taxon>
        <taxon>Rossellomorea</taxon>
    </lineage>
</organism>
<feature type="compositionally biased region" description="Basic and acidic residues" evidence="5">
    <location>
        <begin position="132"/>
        <end position="210"/>
    </location>
</feature>
<dbReference type="SUPFAM" id="SSF53807">
    <property type="entry name" value="Helical backbone' metal receptor"/>
    <property type="match status" value="1"/>
</dbReference>
<dbReference type="GO" id="GO:0030001">
    <property type="term" value="P:metal ion transport"/>
    <property type="evidence" value="ECO:0007669"/>
    <property type="project" value="InterPro"/>
</dbReference>
<feature type="coiled-coil region" evidence="4">
    <location>
        <begin position="259"/>
        <end position="286"/>
    </location>
</feature>
<feature type="compositionally biased region" description="Basic and acidic residues" evidence="5">
    <location>
        <begin position="218"/>
        <end position="231"/>
    </location>
</feature>
<evidence type="ECO:0000256" key="5">
    <source>
        <dbReference type="SAM" id="MobiDB-lite"/>
    </source>
</evidence>
<comment type="similarity">
    <text evidence="3">Belongs to the bacterial solute-binding protein 9 family.</text>
</comment>
<dbReference type="InterPro" id="IPR006127">
    <property type="entry name" value="ZnuA-like"/>
</dbReference>
<evidence type="ECO:0000256" key="1">
    <source>
        <dbReference type="ARBA" id="ARBA00022448"/>
    </source>
</evidence>
<evidence type="ECO:0000313" key="7">
    <source>
        <dbReference type="EMBL" id="TYR72853.1"/>
    </source>
</evidence>
<dbReference type="Proteomes" id="UP000323317">
    <property type="component" value="Unassembled WGS sequence"/>
</dbReference>
<dbReference type="InterPro" id="IPR050492">
    <property type="entry name" value="Bact_metal-bind_prot9"/>
</dbReference>
<dbReference type="AlphaFoldDB" id="A0A5D4K9W0"/>
<dbReference type="Gene3D" id="3.40.50.1980">
    <property type="entry name" value="Nitrogenase molybdenum iron protein domain"/>
    <property type="match status" value="3"/>
</dbReference>
<feature type="compositionally biased region" description="Acidic residues" evidence="5">
    <location>
        <begin position="122"/>
        <end position="131"/>
    </location>
</feature>
<dbReference type="PROSITE" id="PS51257">
    <property type="entry name" value="PROKAR_LIPOPROTEIN"/>
    <property type="match status" value="1"/>
</dbReference>
<feature type="chain" id="PRO_5039275066" evidence="6">
    <location>
        <begin position="18"/>
        <end position="402"/>
    </location>
</feature>
<comment type="caution">
    <text evidence="7">The sequence shown here is derived from an EMBL/GenBank/DDBJ whole genome shotgun (WGS) entry which is preliminary data.</text>
</comment>
<proteinExistence type="inferred from homology"/>
<sequence length="402" mass="45591">MKRLKLLVSISFLLLLAACGGTETDGGNSTDSDTLKVYTTVYPLSDFTEKIGGEYVETQSIYPPGADEHTFEPSQKDMMDLSDADLFFYIGLGLEGFVDKAEGVLENENVTMVAAGAELEGSLEGEDEEGHSDEHAHEEEEEHSDEHAHEDEEEHSDEHAHEEEEGHSDEHAHEDEEEHSDEHAHEDEEGHSDEHAHEDEEGHSDEHAHEDEEEHSEDDGHGHSHDHDIDPHVWLDPVYSKELAHSIYEALTEKMPEQEETFKNNYEKLVSQLDELNETFEETAAHAEHSQIFVAHAAYGYWEQRYGIEQVAISGISSTDEPSQQELKKIIDSARENNIEYIIFEQNGSSRLTEVVQKEIGAEELFLHNLGVRTQEDIDEEKDYFDLMNENIETLQQALGSE</sequence>
<evidence type="ECO:0000256" key="2">
    <source>
        <dbReference type="ARBA" id="ARBA00022729"/>
    </source>
</evidence>
<dbReference type="PANTHER" id="PTHR42953">
    <property type="entry name" value="HIGH-AFFINITY ZINC UPTAKE SYSTEM PROTEIN ZNUA-RELATED"/>
    <property type="match status" value="1"/>
</dbReference>
<keyword evidence="2 6" id="KW-0732">Signal</keyword>
<protein>
    <submittedName>
        <fullName evidence="7">Adhesin</fullName>
    </submittedName>
</protein>
<dbReference type="RefSeq" id="WP_148948677.1">
    <property type="nucleotide sequence ID" value="NZ_VTEH01000025.1"/>
</dbReference>
<feature type="region of interest" description="Disordered" evidence="5">
    <location>
        <begin position="122"/>
        <end position="231"/>
    </location>
</feature>
<dbReference type="InterPro" id="IPR006128">
    <property type="entry name" value="Lipoprotein_PsaA-like"/>
</dbReference>
<keyword evidence="4" id="KW-0175">Coiled coil</keyword>
<keyword evidence="1 3" id="KW-0813">Transport</keyword>
<gene>
    <name evidence="7" type="ORF">FZC79_21245</name>
</gene>
<dbReference type="PRINTS" id="PR00690">
    <property type="entry name" value="ADHESNFAMILY"/>
</dbReference>
<name>A0A5D4K9W0_9BACI</name>
<dbReference type="PRINTS" id="PR00691">
    <property type="entry name" value="ADHESINB"/>
</dbReference>
<dbReference type="EMBL" id="VTEH01000025">
    <property type="protein sequence ID" value="TYR72853.1"/>
    <property type="molecule type" value="Genomic_DNA"/>
</dbReference>
<evidence type="ECO:0000256" key="6">
    <source>
        <dbReference type="SAM" id="SignalP"/>
    </source>
</evidence>
<dbReference type="GO" id="GO:0046872">
    <property type="term" value="F:metal ion binding"/>
    <property type="evidence" value="ECO:0007669"/>
    <property type="project" value="InterPro"/>
</dbReference>
<evidence type="ECO:0000256" key="3">
    <source>
        <dbReference type="RuleBase" id="RU003512"/>
    </source>
</evidence>
<feature type="signal peptide" evidence="6">
    <location>
        <begin position="1"/>
        <end position="17"/>
    </location>
</feature>
<accession>A0A5D4K9W0</accession>
<evidence type="ECO:0000313" key="8">
    <source>
        <dbReference type="Proteomes" id="UP000323317"/>
    </source>
</evidence>
<dbReference type="InterPro" id="IPR006129">
    <property type="entry name" value="AdhesinB"/>
</dbReference>
<dbReference type="PANTHER" id="PTHR42953:SF8">
    <property type="entry name" value="ZINT DOMAIN-CONTAINING PROTEIN"/>
    <property type="match status" value="1"/>
</dbReference>
<evidence type="ECO:0000256" key="4">
    <source>
        <dbReference type="SAM" id="Coils"/>
    </source>
</evidence>
<dbReference type="Pfam" id="PF01297">
    <property type="entry name" value="ZnuA"/>
    <property type="match status" value="1"/>
</dbReference>
<dbReference type="GO" id="GO:0007155">
    <property type="term" value="P:cell adhesion"/>
    <property type="evidence" value="ECO:0007669"/>
    <property type="project" value="InterPro"/>
</dbReference>
<reference evidence="7 8" key="1">
    <citation type="submission" date="2019-08" db="EMBL/GenBank/DDBJ databases">
        <title>Bacillus genomes from the desert of Cuatro Cienegas, Coahuila.</title>
        <authorList>
            <person name="Olmedo-Alvarez G."/>
        </authorList>
    </citation>
    <scope>NUCLEOTIDE SEQUENCE [LARGE SCALE GENOMIC DNA]</scope>
    <source>
        <strain evidence="7 8">CH40_1T</strain>
    </source>
</reference>